<dbReference type="EC" id="2.1.2.11" evidence="3"/>
<dbReference type="GO" id="GO:0003864">
    <property type="term" value="F:3-methyl-2-oxobutanoate hydroxymethyltransferase activity"/>
    <property type="evidence" value="ECO:0007669"/>
    <property type="project" value="UniProtKB-EC"/>
</dbReference>
<protein>
    <recommendedName>
        <fullName evidence="3">3-methyl-2-oxobutanoate hydroxymethyltransferase</fullName>
        <ecNumber evidence="3">2.1.2.11</ecNumber>
    </recommendedName>
</protein>
<accession>A0A9W8K0T6</accession>
<dbReference type="InterPro" id="IPR040442">
    <property type="entry name" value="Pyrv_kinase-like_dom_sf"/>
</dbReference>
<dbReference type="SUPFAM" id="SSF51621">
    <property type="entry name" value="Phosphoenolpyruvate/pyruvate domain"/>
    <property type="match status" value="1"/>
</dbReference>
<evidence type="ECO:0000313" key="7">
    <source>
        <dbReference type="Proteomes" id="UP001148786"/>
    </source>
</evidence>
<comment type="similarity">
    <text evidence="2">Belongs to the PanB family.</text>
</comment>
<evidence type="ECO:0000256" key="4">
    <source>
        <dbReference type="ARBA" id="ARBA00022679"/>
    </source>
</evidence>
<evidence type="ECO:0000313" key="6">
    <source>
        <dbReference type="EMBL" id="KAJ3509628.1"/>
    </source>
</evidence>
<organism evidence="6 7">
    <name type="scientific">Agrocybe chaxingu</name>
    <dbReference type="NCBI Taxonomy" id="84603"/>
    <lineage>
        <taxon>Eukaryota</taxon>
        <taxon>Fungi</taxon>
        <taxon>Dikarya</taxon>
        <taxon>Basidiomycota</taxon>
        <taxon>Agaricomycotina</taxon>
        <taxon>Agaricomycetes</taxon>
        <taxon>Agaricomycetidae</taxon>
        <taxon>Agaricales</taxon>
        <taxon>Agaricineae</taxon>
        <taxon>Strophariaceae</taxon>
        <taxon>Agrocybe</taxon>
    </lineage>
</organism>
<dbReference type="Proteomes" id="UP001148786">
    <property type="component" value="Unassembled WGS sequence"/>
</dbReference>
<comment type="catalytic activity">
    <reaction evidence="5">
        <text>(6R)-5,10-methylene-5,6,7,8-tetrahydrofolate + 3-methyl-2-oxobutanoate + H2O = 2-dehydropantoate + (6S)-5,6,7,8-tetrahydrofolate</text>
        <dbReference type="Rhea" id="RHEA:11824"/>
        <dbReference type="ChEBI" id="CHEBI:11561"/>
        <dbReference type="ChEBI" id="CHEBI:11851"/>
        <dbReference type="ChEBI" id="CHEBI:15377"/>
        <dbReference type="ChEBI" id="CHEBI:15636"/>
        <dbReference type="ChEBI" id="CHEBI:57453"/>
        <dbReference type="EC" id="2.1.2.11"/>
    </reaction>
</comment>
<evidence type="ECO:0000256" key="5">
    <source>
        <dbReference type="ARBA" id="ARBA00049172"/>
    </source>
</evidence>
<dbReference type="GO" id="GO:0000287">
    <property type="term" value="F:magnesium ion binding"/>
    <property type="evidence" value="ECO:0007669"/>
    <property type="project" value="TreeGrafter"/>
</dbReference>
<dbReference type="GO" id="GO:0015940">
    <property type="term" value="P:pantothenate biosynthetic process"/>
    <property type="evidence" value="ECO:0007669"/>
    <property type="project" value="InterPro"/>
</dbReference>
<dbReference type="PANTHER" id="PTHR20881">
    <property type="entry name" value="3-METHYL-2-OXOBUTANOATE HYDROXYMETHYLTRANSFERASE"/>
    <property type="match status" value="1"/>
</dbReference>
<dbReference type="EMBL" id="JANKHO010000462">
    <property type="protein sequence ID" value="KAJ3509628.1"/>
    <property type="molecule type" value="Genomic_DNA"/>
</dbReference>
<evidence type="ECO:0000256" key="1">
    <source>
        <dbReference type="ARBA" id="ARBA00005033"/>
    </source>
</evidence>
<dbReference type="InterPro" id="IPR003700">
    <property type="entry name" value="Pantoate_hydroxy_MeTrfase"/>
</dbReference>
<evidence type="ECO:0000256" key="3">
    <source>
        <dbReference type="ARBA" id="ARBA00012618"/>
    </source>
</evidence>
<sequence length="121" mass="13365">MSALLNSRRRLLCNLLPAHPKLQRWMSVRPPSRDLATPLTPPRKKVTLQTLQALRESKTPITMLTAYDYPTAQACSSSSLTDITLVGDSLAQVCLGYTSTAQLTLADDDLVSPLQSKRLNR</sequence>
<dbReference type="OrthoDB" id="425211at2759"/>
<dbReference type="Pfam" id="PF02548">
    <property type="entry name" value="Pantoate_transf"/>
    <property type="match status" value="1"/>
</dbReference>
<evidence type="ECO:0000256" key="2">
    <source>
        <dbReference type="ARBA" id="ARBA00008676"/>
    </source>
</evidence>
<proteinExistence type="inferred from homology"/>
<dbReference type="InterPro" id="IPR015813">
    <property type="entry name" value="Pyrv/PenolPyrv_kinase-like_dom"/>
</dbReference>
<gene>
    <name evidence="6" type="ORF">NLJ89_g5118</name>
</gene>
<reference evidence="6" key="1">
    <citation type="submission" date="2022-07" db="EMBL/GenBank/DDBJ databases">
        <title>Genome Sequence of Agrocybe chaxingu.</title>
        <authorList>
            <person name="Buettner E."/>
        </authorList>
    </citation>
    <scope>NUCLEOTIDE SEQUENCE</scope>
    <source>
        <strain evidence="6">MP-N11</strain>
    </source>
</reference>
<keyword evidence="7" id="KW-1185">Reference proteome</keyword>
<dbReference type="Gene3D" id="3.20.20.60">
    <property type="entry name" value="Phosphoenolpyruvate-binding domains"/>
    <property type="match status" value="1"/>
</dbReference>
<comment type="pathway">
    <text evidence="1">Cofactor biosynthesis; (R)-pantothenate biosynthesis; (R)-pantoate from 3-methyl-2-oxobutanoate: step 1/2.</text>
</comment>
<dbReference type="AlphaFoldDB" id="A0A9W8K0T6"/>
<name>A0A9W8K0T6_9AGAR</name>
<dbReference type="GO" id="GO:0005739">
    <property type="term" value="C:mitochondrion"/>
    <property type="evidence" value="ECO:0007669"/>
    <property type="project" value="TreeGrafter"/>
</dbReference>
<dbReference type="PANTHER" id="PTHR20881:SF0">
    <property type="entry name" value="3-METHYL-2-OXOBUTANOATE HYDROXYMETHYLTRANSFERASE"/>
    <property type="match status" value="1"/>
</dbReference>
<keyword evidence="4" id="KW-0808">Transferase</keyword>
<comment type="caution">
    <text evidence="6">The sequence shown here is derived from an EMBL/GenBank/DDBJ whole genome shotgun (WGS) entry which is preliminary data.</text>
</comment>